<keyword evidence="4" id="KW-0378">Hydrolase</keyword>
<name>A0A085MQ48_9BILA</name>
<dbReference type="GO" id="GO:0015074">
    <property type="term" value="P:DNA integration"/>
    <property type="evidence" value="ECO:0007669"/>
    <property type="project" value="UniProtKB-KW"/>
</dbReference>
<gene>
    <name evidence="12" type="ORF">M514_28477</name>
</gene>
<dbReference type="PANTHER" id="PTHR42648">
    <property type="entry name" value="TRANSPOSASE, PUTATIVE-RELATED"/>
    <property type="match status" value="1"/>
</dbReference>
<dbReference type="PANTHER" id="PTHR42648:SF11">
    <property type="entry name" value="TRANSPOSON TY4-P GAG-POL POLYPROTEIN"/>
    <property type="match status" value="1"/>
</dbReference>
<proteinExistence type="predicted"/>
<reference evidence="12" key="1">
    <citation type="journal article" date="2014" name="Nat. Genet.">
        <title>Genome and transcriptome of the porcine whipworm Trichuris suis.</title>
        <authorList>
            <person name="Jex A.R."/>
            <person name="Nejsum P."/>
            <person name="Schwarz E.M."/>
            <person name="Hu L."/>
            <person name="Young N.D."/>
            <person name="Hall R.S."/>
            <person name="Korhonen P.K."/>
            <person name="Liao S."/>
            <person name="Thamsborg S."/>
            <person name="Xia J."/>
            <person name="Xu P."/>
            <person name="Wang S."/>
            <person name="Scheerlinck J.P."/>
            <person name="Hofmann A."/>
            <person name="Sternberg P.W."/>
            <person name="Wang J."/>
            <person name="Gasser R.B."/>
        </authorList>
    </citation>
    <scope>NUCLEOTIDE SEQUENCE [LARGE SCALE GENOMIC DNA]</scope>
    <source>
        <strain evidence="12">DCEP-RM93F</strain>
    </source>
</reference>
<dbReference type="GO" id="GO:0003887">
    <property type="term" value="F:DNA-directed DNA polymerase activity"/>
    <property type="evidence" value="ECO:0007669"/>
    <property type="project" value="UniProtKB-KW"/>
</dbReference>
<dbReference type="GO" id="GO:0003964">
    <property type="term" value="F:RNA-directed DNA polymerase activity"/>
    <property type="evidence" value="ECO:0007669"/>
    <property type="project" value="UniProtKB-KW"/>
</dbReference>
<keyword evidence="5" id="KW-0460">Magnesium</keyword>
<protein>
    <recommendedName>
        <fullName evidence="11">Retroviral polymerase SH3-like domain-containing protein</fullName>
    </recommendedName>
</protein>
<feature type="region of interest" description="Disordered" evidence="10">
    <location>
        <begin position="133"/>
        <end position="176"/>
    </location>
</feature>
<evidence type="ECO:0000256" key="10">
    <source>
        <dbReference type="SAM" id="MobiDB-lite"/>
    </source>
</evidence>
<evidence type="ECO:0000256" key="2">
    <source>
        <dbReference type="ARBA" id="ARBA00022723"/>
    </source>
</evidence>
<dbReference type="Pfam" id="PF25597">
    <property type="entry name" value="SH3_retrovirus"/>
    <property type="match status" value="1"/>
</dbReference>
<keyword evidence="7" id="KW-0695">RNA-directed DNA polymerase</keyword>
<evidence type="ECO:0000256" key="5">
    <source>
        <dbReference type="ARBA" id="ARBA00022842"/>
    </source>
</evidence>
<dbReference type="InterPro" id="IPR039537">
    <property type="entry name" value="Retrotran_Ty1/copia-like"/>
</dbReference>
<keyword evidence="8" id="KW-0808">Transferase</keyword>
<dbReference type="GO" id="GO:0003676">
    <property type="term" value="F:nucleic acid binding"/>
    <property type="evidence" value="ECO:0007669"/>
    <property type="project" value="InterPro"/>
</dbReference>
<keyword evidence="8" id="KW-0548">Nucleotidyltransferase</keyword>
<dbReference type="GO" id="GO:0004519">
    <property type="term" value="F:endonuclease activity"/>
    <property type="evidence" value="ECO:0007669"/>
    <property type="project" value="UniProtKB-KW"/>
</dbReference>
<dbReference type="Proteomes" id="UP000030758">
    <property type="component" value="Unassembled WGS sequence"/>
</dbReference>
<dbReference type="InterPro" id="IPR036397">
    <property type="entry name" value="RNaseH_sf"/>
</dbReference>
<evidence type="ECO:0000256" key="3">
    <source>
        <dbReference type="ARBA" id="ARBA00022759"/>
    </source>
</evidence>
<dbReference type="EMBL" id="KL368111">
    <property type="protein sequence ID" value="KFD59344.1"/>
    <property type="molecule type" value="Genomic_DNA"/>
</dbReference>
<dbReference type="InterPro" id="IPR057670">
    <property type="entry name" value="SH3_retrovirus"/>
</dbReference>
<organism evidence="12">
    <name type="scientific">Trichuris suis</name>
    <name type="common">pig whipworm</name>
    <dbReference type="NCBI Taxonomy" id="68888"/>
    <lineage>
        <taxon>Eukaryota</taxon>
        <taxon>Metazoa</taxon>
        <taxon>Ecdysozoa</taxon>
        <taxon>Nematoda</taxon>
        <taxon>Enoplea</taxon>
        <taxon>Dorylaimia</taxon>
        <taxon>Trichinellida</taxon>
        <taxon>Trichuridae</taxon>
        <taxon>Trichuris</taxon>
    </lineage>
</organism>
<keyword evidence="3" id="KW-0255">Endonuclease</keyword>
<keyword evidence="2" id="KW-0479">Metal-binding</keyword>
<evidence type="ECO:0000256" key="7">
    <source>
        <dbReference type="ARBA" id="ARBA00022918"/>
    </source>
</evidence>
<feature type="non-terminal residue" evidence="12">
    <location>
        <position position="176"/>
    </location>
</feature>
<keyword evidence="9" id="KW-0233">DNA recombination</keyword>
<feature type="domain" description="Retroviral polymerase SH3-like" evidence="11">
    <location>
        <begin position="79"/>
        <end position="126"/>
    </location>
</feature>
<dbReference type="SUPFAM" id="SSF53098">
    <property type="entry name" value="Ribonuclease H-like"/>
    <property type="match status" value="1"/>
</dbReference>
<accession>A0A085MQ48</accession>
<evidence type="ECO:0000256" key="6">
    <source>
        <dbReference type="ARBA" id="ARBA00022908"/>
    </source>
</evidence>
<dbReference type="Gene3D" id="3.30.420.10">
    <property type="entry name" value="Ribonuclease H-like superfamily/Ribonuclease H"/>
    <property type="match status" value="1"/>
</dbReference>
<sequence>MTIVDDFSLKVIVACPKAKSEAAERLMEFIRMAERQKEQKKSGIKHERSNVETPQMNGVAERVNRTMIDLVRSTLKSTYAYTTRQGRKKLDERAEPGITVGYGIRSVGYRIWLPGRDNGIDVRHVAPPEWVMTDSDYEDDAAERESNVGTSVSDAPKSEESEGPHELQASKGKGAR</sequence>
<evidence type="ECO:0000313" key="12">
    <source>
        <dbReference type="EMBL" id="KFD59344.1"/>
    </source>
</evidence>
<dbReference type="GO" id="GO:0016787">
    <property type="term" value="F:hydrolase activity"/>
    <property type="evidence" value="ECO:0007669"/>
    <property type="project" value="UniProtKB-KW"/>
</dbReference>
<keyword evidence="8" id="KW-0239">DNA-directed DNA polymerase</keyword>
<dbReference type="InterPro" id="IPR012337">
    <property type="entry name" value="RNaseH-like_sf"/>
</dbReference>
<evidence type="ECO:0000256" key="8">
    <source>
        <dbReference type="ARBA" id="ARBA00022932"/>
    </source>
</evidence>
<dbReference type="GO" id="GO:0006310">
    <property type="term" value="P:DNA recombination"/>
    <property type="evidence" value="ECO:0007669"/>
    <property type="project" value="UniProtKB-KW"/>
</dbReference>
<feature type="compositionally biased region" description="Basic and acidic residues" evidence="10">
    <location>
        <begin position="156"/>
        <end position="165"/>
    </location>
</feature>
<dbReference type="AlphaFoldDB" id="A0A085MQ48"/>
<evidence type="ECO:0000256" key="1">
    <source>
        <dbReference type="ARBA" id="ARBA00022722"/>
    </source>
</evidence>
<keyword evidence="1" id="KW-0540">Nuclease</keyword>
<dbReference type="GO" id="GO:0046872">
    <property type="term" value="F:metal ion binding"/>
    <property type="evidence" value="ECO:0007669"/>
    <property type="project" value="UniProtKB-KW"/>
</dbReference>
<evidence type="ECO:0000259" key="11">
    <source>
        <dbReference type="Pfam" id="PF25597"/>
    </source>
</evidence>
<keyword evidence="6" id="KW-0229">DNA integration</keyword>
<evidence type="ECO:0000256" key="4">
    <source>
        <dbReference type="ARBA" id="ARBA00022801"/>
    </source>
</evidence>
<evidence type="ECO:0000256" key="9">
    <source>
        <dbReference type="ARBA" id="ARBA00023172"/>
    </source>
</evidence>